<feature type="region of interest" description="Disordered" evidence="1">
    <location>
        <begin position="44"/>
        <end position="63"/>
    </location>
</feature>
<evidence type="ECO:0000313" key="3">
    <source>
        <dbReference type="Proteomes" id="UP001500668"/>
    </source>
</evidence>
<feature type="compositionally biased region" description="Low complexity" evidence="1">
    <location>
        <begin position="419"/>
        <end position="437"/>
    </location>
</feature>
<feature type="compositionally biased region" description="Polar residues" evidence="1">
    <location>
        <begin position="147"/>
        <end position="156"/>
    </location>
</feature>
<feature type="region of interest" description="Disordered" evidence="1">
    <location>
        <begin position="305"/>
        <end position="363"/>
    </location>
</feature>
<name>A0ABN1FD46_9ACTN</name>
<feature type="region of interest" description="Disordered" evidence="1">
    <location>
        <begin position="120"/>
        <end position="169"/>
    </location>
</feature>
<accession>A0ABN1FD46</accession>
<gene>
    <name evidence="2" type="ORF">GCM10010394_16900</name>
</gene>
<dbReference type="EMBL" id="BAAACA010000009">
    <property type="protein sequence ID" value="GAA0588301.1"/>
    <property type="molecule type" value="Genomic_DNA"/>
</dbReference>
<feature type="region of interest" description="Disordered" evidence="1">
    <location>
        <begin position="415"/>
        <end position="496"/>
    </location>
</feature>
<organism evidence="2 3">
    <name type="scientific">Streptomyces crystallinus</name>
    <dbReference type="NCBI Taxonomy" id="68191"/>
    <lineage>
        <taxon>Bacteria</taxon>
        <taxon>Bacillati</taxon>
        <taxon>Actinomycetota</taxon>
        <taxon>Actinomycetes</taxon>
        <taxon>Kitasatosporales</taxon>
        <taxon>Streptomycetaceae</taxon>
        <taxon>Streptomyces</taxon>
    </lineage>
</organism>
<reference evidence="2 3" key="1">
    <citation type="journal article" date="2019" name="Int. J. Syst. Evol. Microbiol.">
        <title>The Global Catalogue of Microorganisms (GCM) 10K type strain sequencing project: providing services to taxonomists for standard genome sequencing and annotation.</title>
        <authorList>
            <consortium name="The Broad Institute Genomics Platform"/>
            <consortium name="The Broad Institute Genome Sequencing Center for Infectious Disease"/>
            <person name="Wu L."/>
            <person name="Ma J."/>
        </authorList>
    </citation>
    <scope>NUCLEOTIDE SEQUENCE [LARGE SCALE GENOMIC DNA]</scope>
    <source>
        <strain evidence="2 3">JCM 5067</strain>
    </source>
</reference>
<proteinExistence type="predicted"/>
<feature type="compositionally biased region" description="Polar residues" evidence="1">
    <location>
        <begin position="264"/>
        <end position="277"/>
    </location>
</feature>
<feature type="compositionally biased region" description="Low complexity" evidence="1">
    <location>
        <begin position="450"/>
        <end position="476"/>
    </location>
</feature>
<keyword evidence="3" id="KW-1185">Reference proteome</keyword>
<evidence type="ECO:0000256" key="1">
    <source>
        <dbReference type="SAM" id="MobiDB-lite"/>
    </source>
</evidence>
<sequence length="577" mass="60598">MPSAAAITVMPQTRTNGRYITVSRMTWVARPDWARLRPRSALPVPQTKKISASSAATTKENSAVRPEAAVKCSSKVTTTVKTLSPSTITTNRPIRSTRCSTDIRSYGAVPIPARIASSAISRTIASPHTTNRPAPGSTAETAHSAAGTRQYSSGRHSGSGLPGRRAWPNQIRNSTSRTQAAPSAYAQARSASPAGEAAAISPSAGIAASSIPCTRAEAEPKRLTVTVRFTHAHQAGKNSTRNFPKSAAPGSPCNPCASTLTVTTKTRSKNSSNQPARCSSDALPIPSAAPASAISLTRPLCEARPAVRTGRAGDGRVRRPGGPVAAAGRRDRRTAGHVNRGRRVEHPCRTRGRLVGPSTPGHDQMAADPDMTTPYGSHTALFAILRAVDQRTDDQHTGLNAAALNAAALNPAHIPGLTPAPAAAPEAPADRQGAAGPEPEREPETEEVAAEVADAPTGATVPAARAADGDAAAGEPAPEEADAAGDGPVFSASDRRGSITADRSGIRLCLDGEEAEFGWDELSAVEYATSRWNRRFTITVHLPRPRWFRNDIQAADRASLAQWSEQLEEVLNAYFEE</sequence>
<feature type="region of interest" description="Disordered" evidence="1">
    <location>
        <begin position="264"/>
        <end position="285"/>
    </location>
</feature>
<evidence type="ECO:0000313" key="2">
    <source>
        <dbReference type="EMBL" id="GAA0588301.1"/>
    </source>
</evidence>
<protein>
    <submittedName>
        <fullName evidence="2">Uncharacterized protein</fullName>
    </submittedName>
</protein>
<comment type="caution">
    <text evidence="2">The sequence shown here is derived from an EMBL/GenBank/DDBJ whole genome shotgun (WGS) entry which is preliminary data.</text>
</comment>
<feature type="compositionally biased region" description="Polar residues" evidence="1">
    <location>
        <begin position="48"/>
        <end position="61"/>
    </location>
</feature>
<dbReference type="Proteomes" id="UP001500668">
    <property type="component" value="Unassembled WGS sequence"/>
</dbReference>